<keyword evidence="2" id="KW-1185">Reference proteome</keyword>
<gene>
    <name evidence="1" type="ORF">SEMRO_479_G151200.1</name>
</gene>
<proteinExistence type="predicted"/>
<dbReference type="Proteomes" id="UP001153069">
    <property type="component" value="Unassembled WGS sequence"/>
</dbReference>
<accession>A0A9N8HI35</accession>
<organism evidence="1 2">
    <name type="scientific">Seminavis robusta</name>
    <dbReference type="NCBI Taxonomy" id="568900"/>
    <lineage>
        <taxon>Eukaryota</taxon>
        <taxon>Sar</taxon>
        <taxon>Stramenopiles</taxon>
        <taxon>Ochrophyta</taxon>
        <taxon>Bacillariophyta</taxon>
        <taxon>Bacillariophyceae</taxon>
        <taxon>Bacillariophycidae</taxon>
        <taxon>Naviculales</taxon>
        <taxon>Naviculaceae</taxon>
        <taxon>Seminavis</taxon>
    </lineage>
</organism>
<sequence>MAPFQSSWASVFLGIYMLKRNKLSGGQPSEIWQHKMRQPWLERSSLAPLLTSEFGQIRYLSLHRANFRDCAIGGV</sequence>
<reference evidence="1" key="1">
    <citation type="submission" date="2020-06" db="EMBL/GenBank/DDBJ databases">
        <authorList>
            <consortium name="Plant Systems Biology data submission"/>
        </authorList>
    </citation>
    <scope>NUCLEOTIDE SEQUENCE</scope>
    <source>
        <strain evidence="1">D6</strain>
    </source>
</reference>
<protein>
    <submittedName>
        <fullName evidence="1">Uncharacterized protein</fullName>
    </submittedName>
</protein>
<dbReference type="EMBL" id="CAICTM010000478">
    <property type="protein sequence ID" value="CAB9511318.1"/>
    <property type="molecule type" value="Genomic_DNA"/>
</dbReference>
<name>A0A9N8HI35_9STRA</name>
<comment type="caution">
    <text evidence="1">The sequence shown here is derived from an EMBL/GenBank/DDBJ whole genome shotgun (WGS) entry which is preliminary data.</text>
</comment>
<evidence type="ECO:0000313" key="2">
    <source>
        <dbReference type="Proteomes" id="UP001153069"/>
    </source>
</evidence>
<evidence type="ECO:0000313" key="1">
    <source>
        <dbReference type="EMBL" id="CAB9511318.1"/>
    </source>
</evidence>
<dbReference type="AlphaFoldDB" id="A0A9N8HI35"/>